<dbReference type="SUPFAM" id="SSF48498">
    <property type="entry name" value="Tetracyclin repressor-like, C-terminal domain"/>
    <property type="match status" value="1"/>
</dbReference>
<reference evidence="6" key="2">
    <citation type="submission" date="2020-09" db="EMBL/GenBank/DDBJ databases">
        <authorList>
            <person name="Sun Q."/>
            <person name="Zhou Y."/>
        </authorList>
    </citation>
    <scope>NUCLEOTIDE SEQUENCE</scope>
    <source>
        <strain evidence="6">CGMCC 1.15725</strain>
    </source>
</reference>
<dbReference type="AlphaFoldDB" id="A0A8J2YTW5"/>
<reference evidence="6" key="1">
    <citation type="journal article" date="2014" name="Int. J. Syst. Evol. Microbiol.">
        <title>Complete genome sequence of Corynebacterium casei LMG S-19264T (=DSM 44701T), isolated from a smear-ripened cheese.</title>
        <authorList>
            <consortium name="US DOE Joint Genome Institute (JGI-PGF)"/>
            <person name="Walter F."/>
            <person name="Albersmeier A."/>
            <person name="Kalinowski J."/>
            <person name="Ruckert C."/>
        </authorList>
    </citation>
    <scope>NUCLEOTIDE SEQUENCE</scope>
    <source>
        <strain evidence="6">CGMCC 1.15725</strain>
    </source>
</reference>
<feature type="DNA-binding region" description="H-T-H motif" evidence="4">
    <location>
        <begin position="29"/>
        <end position="48"/>
    </location>
</feature>
<keyword evidence="3" id="KW-0804">Transcription</keyword>
<keyword evidence="2 4" id="KW-0238">DNA-binding</keyword>
<evidence type="ECO:0000259" key="5">
    <source>
        <dbReference type="PROSITE" id="PS50977"/>
    </source>
</evidence>
<evidence type="ECO:0000256" key="4">
    <source>
        <dbReference type="PROSITE-ProRule" id="PRU00335"/>
    </source>
</evidence>
<keyword evidence="7" id="KW-1185">Reference proteome</keyword>
<evidence type="ECO:0000256" key="2">
    <source>
        <dbReference type="ARBA" id="ARBA00023125"/>
    </source>
</evidence>
<dbReference type="PROSITE" id="PS50977">
    <property type="entry name" value="HTH_TETR_2"/>
    <property type="match status" value="1"/>
</dbReference>
<dbReference type="RefSeq" id="WP_189045544.1">
    <property type="nucleotide sequence ID" value="NZ_BMJQ01000005.1"/>
</dbReference>
<dbReference type="Pfam" id="PF00440">
    <property type="entry name" value="TetR_N"/>
    <property type="match status" value="1"/>
</dbReference>
<dbReference type="PRINTS" id="PR00455">
    <property type="entry name" value="HTHTETR"/>
</dbReference>
<proteinExistence type="predicted"/>
<dbReference type="Proteomes" id="UP000646365">
    <property type="component" value="Unassembled WGS sequence"/>
</dbReference>
<gene>
    <name evidence="6" type="ORF">GCM10011611_21810</name>
</gene>
<dbReference type="PANTHER" id="PTHR47506:SF1">
    <property type="entry name" value="HTH-TYPE TRANSCRIPTIONAL REGULATOR YJDC"/>
    <property type="match status" value="1"/>
</dbReference>
<evidence type="ECO:0000313" key="6">
    <source>
        <dbReference type="EMBL" id="GGF15659.1"/>
    </source>
</evidence>
<dbReference type="PROSITE" id="PS01081">
    <property type="entry name" value="HTH_TETR_1"/>
    <property type="match status" value="1"/>
</dbReference>
<dbReference type="InterPro" id="IPR036271">
    <property type="entry name" value="Tet_transcr_reg_TetR-rel_C_sf"/>
</dbReference>
<dbReference type="EMBL" id="BMJQ01000005">
    <property type="protein sequence ID" value="GGF15659.1"/>
    <property type="molecule type" value="Genomic_DNA"/>
</dbReference>
<accession>A0A8J2YTW5</accession>
<keyword evidence="1" id="KW-0805">Transcription regulation</keyword>
<feature type="domain" description="HTH tetR-type" evidence="5">
    <location>
        <begin position="6"/>
        <end position="66"/>
    </location>
</feature>
<sequence length="194" mass="20997">MGRHREFDLDQALDGALDVFWRKGYEGTSLSDLTEAMGITRPSLYAAFGNKEELFRKALDRYDDTCMAFMQQALARPTARDAVSHLLYGCADAQTDPDRPAGSLDMNGALACSDDAEPIRQALVVRRIANEAALRRRLEEARAAGDLPAGADPAELARYVMTVAHGMAIQASSGASREALYGVVAMTLKGWPSA</sequence>
<dbReference type="SUPFAM" id="SSF46689">
    <property type="entry name" value="Homeodomain-like"/>
    <property type="match status" value="1"/>
</dbReference>
<protein>
    <submittedName>
        <fullName evidence="6">TetR family transcriptional regulator</fullName>
    </submittedName>
</protein>
<dbReference type="InterPro" id="IPR009057">
    <property type="entry name" value="Homeodomain-like_sf"/>
</dbReference>
<comment type="caution">
    <text evidence="6">The sequence shown here is derived from an EMBL/GenBank/DDBJ whole genome shotgun (WGS) entry which is preliminary data.</text>
</comment>
<dbReference type="Gene3D" id="1.10.357.10">
    <property type="entry name" value="Tetracycline Repressor, domain 2"/>
    <property type="match status" value="1"/>
</dbReference>
<evidence type="ECO:0000313" key="7">
    <source>
        <dbReference type="Proteomes" id="UP000646365"/>
    </source>
</evidence>
<dbReference type="InterPro" id="IPR001647">
    <property type="entry name" value="HTH_TetR"/>
</dbReference>
<dbReference type="GO" id="GO:0003677">
    <property type="term" value="F:DNA binding"/>
    <property type="evidence" value="ECO:0007669"/>
    <property type="project" value="UniProtKB-UniRule"/>
</dbReference>
<organism evidence="6 7">
    <name type="scientific">Aliidongia dinghuensis</name>
    <dbReference type="NCBI Taxonomy" id="1867774"/>
    <lineage>
        <taxon>Bacteria</taxon>
        <taxon>Pseudomonadati</taxon>
        <taxon>Pseudomonadota</taxon>
        <taxon>Alphaproteobacteria</taxon>
        <taxon>Rhodospirillales</taxon>
        <taxon>Dongiaceae</taxon>
        <taxon>Aliidongia</taxon>
    </lineage>
</organism>
<dbReference type="PANTHER" id="PTHR47506">
    <property type="entry name" value="TRANSCRIPTIONAL REGULATORY PROTEIN"/>
    <property type="match status" value="1"/>
</dbReference>
<evidence type="ECO:0000256" key="3">
    <source>
        <dbReference type="ARBA" id="ARBA00023163"/>
    </source>
</evidence>
<name>A0A8J2YTW5_9PROT</name>
<evidence type="ECO:0000256" key="1">
    <source>
        <dbReference type="ARBA" id="ARBA00023015"/>
    </source>
</evidence>
<dbReference type="InterPro" id="IPR023772">
    <property type="entry name" value="DNA-bd_HTH_TetR-type_CS"/>
</dbReference>
<dbReference type="Gene3D" id="1.10.10.60">
    <property type="entry name" value="Homeodomain-like"/>
    <property type="match status" value="1"/>
</dbReference>